<dbReference type="EMBL" id="JAMKPW020000007">
    <property type="protein sequence ID" value="KAK8216868.1"/>
    <property type="molecule type" value="Genomic_DNA"/>
</dbReference>
<keyword evidence="2" id="KW-1185">Reference proteome</keyword>
<sequence length="92" mass="10177">MASPKRETSIYPSQIVKDAPRRLGNTHDMYKAGAATHKEAESMPGTLSKKVYKIAKLSALENLKPGNNGQSSKRASMEARKEICRRMRGSLD</sequence>
<organism evidence="1 2">
    <name type="scientific">Zalaria obscura</name>
    <dbReference type="NCBI Taxonomy" id="2024903"/>
    <lineage>
        <taxon>Eukaryota</taxon>
        <taxon>Fungi</taxon>
        <taxon>Dikarya</taxon>
        <taxon>Ascomycota</taxon>
        <taxon>Pezizomycotina</taxon>
        <taxon>Dothideomycetes</taxon>
        <taxon>Dothideomycetidae</taxon>
        <taxon>Dothideales</taxon>
        <taxon>Zalariaceae</taxon>
        <taxon>Zalaria</taxon>
    </lineage>
</organism>
<gene>
    <name evidence="1" type="ORF">M8818_001831</name>
</gene>
<name>A0ACC3SK04_9PEZI</name>
<protein>
    <submittedName>
        <fullName evidence="1">Uncharacterized protein</fullName>
    </submittedName>
</protein>
<reference evidence="1" key="1">
    <citation type="submission" date="2024-02" db="EMBL/GenBank/DDBJ databases">
        <title>Metagenome Assembled Genome of Zalaria obscura JY119.</title>
        <authorList>
            <person name="Vighnesh L."/>
            <person name="Jagadeeshwari U."/>
            <person name="Venkata Ramana C."/>
            <person name="Sasikala C."/>
        </authorList>
    </citation>
    <scope>NUCLEOTIDE SEQUENCE</scope>
    <source>
        <strain evidence="1">JY119</strain>
    </source>
</reference>
<comment type="caution">
    <text evidence="1">The sequence shown here is derived from an EMBL/GenBank/DDBJ whole genome shotgun (WGS) entry which is preliminary data.</text>
</comment>
<accession>A0ACC3SK04</accession>
<proteinExistence type="predicted"/>
<dbReference type="Proteomes" id="UP001320706">
    <property type="component" value="Unassembled WGS sequence"/>
</dbReference>
<evidence type="ECO:0000313" key="1">
    <source>
        <dbReference type="EMBL" id="KAK8216868.1"/>
    </source>
</evidence>
<evidence type="ECO:0000313" key="2">
    <source>
        <dbReference type="Proteomes" id="UP001320706"/>
    </source>
</evidence>